<evidence type="ECO:0000256" key="1">
    <source>
        <dbReference type="ARBA" id="ARBA00008645"/>
    </source>
</evidence>
<name>A0A1G4IKP2_TRYEQ</name>
<feature type="active site" evidence="6">
    <location>
        <position position="291"/>
    </location>
</feature>
<evidence type="ECO:0000256" key="4">
    <source>
        <dbReference type="ARBA" id="ARBA00049203"/>
    </source>
</evidence>
<evidence type="ECO:0000313" key="9">
    <source>
        <dbReference type="Proteomes" id="UP000195570"/>
    </source>
</evidence>
<comment type="function">
    <text evidence="5">Demethylates proteins that have been reversibly carboxymethylated.</text>
</comment>
<dbReference type="PANTHER" id="PTHR14189">
    <property type="entry name" value="PROTEIN PHOSPHATASE METHYLESTERASE-1 RELATED"/>
    <property type="match status" value="1"/>
</dbReference>
<sequence>MPLGPIVVAPHEEHNITLPSGDVFRLILFGGCDGDLVRRGEKPPPTLFCLHGAGMSSSNFHVLATHMTQHAKSSAHEESPYAVRVVTFDMRCHGDSTRRGGEGSLTLQVLVDDFRALLRTVKESLFSATPHFYFVGHSLGGSVLVHGLRGEADLLQLAAGVVLLDVVEGTARISLQHMDKFLENRPRQFHEVAEATQWFLRHGGMNSAASAAVTVPHLLRKEGDHFVWKSNLEAMAPVWPQWFDGLDECFVTLPCPKILCLASTERLDTALTIAQMQGKFQLEVLGNSCGHYVMDDQPSAVAAVLQRFIRRIETLTEKLKCSIRKPVK</sequence>
<gene>
    <name evidence="8" type="ORF">TEOVI_000605600</name>
</gene>
<proteinExistence type="inferred from homology"/>
<dbReference type="InterPro" id="IPR000073">
    <property type="entry name" value="AB_hydrolase_1"/>
</dbReference>
<dbReference type="EMBL" id="CZPT02001986">
    <property type="protein sequence ID" value="SCU73082.1"/>
    <property type="molecule type" value="Genomic_DNA"/>
</dbReference>
<dbReference type="Proteomes" id="UP000195570">
    <property type="component" value="Unassembled WGS sequence"/>
</dbReference>
<dbReference type="RefSeq" id="XP_067083501.1">
    <property type="nucleotide sequence ID" value="XM_067227400.1"/>
</dbReference>
<dbReference type="InterPro" id="IPR029058">
    <property type="entry name" value="AB_hydrolase_fold"/>
</dbReference>
<dbReference type="Gene3D" id="3.40.50.1820">
    <property type="entry name" value="alpha/beta hydrolase"/>
    <property type="match status" value="1"/>
</dbReference>
<dbReference type="GO" id="GO:0051723">
    <property type="term" value="F:protein methylesterase activity"/>
    <property type="evidence" value="ECO:0007669"/>
    <property type="project" value="UniProtKB-EC"/>
</dbReference>
<comment type="catalytic activity">
    <reaction evidence="4">
        <text>[phosphatase 2A protein]-C-terminal L-leucine methyl ester + H2O = [phosphatase 2A protein]-C-terminal L-leucine + methanol + H(+)</text>
        <dbReference type="Rhea" id="RHEA:48548"/>
        <dbReference type="Rhea" id="RHEA-COMP:12134"/>
        <dbReference type="Rhea" id="RHEA-COMP:12135"/>
        <dbReference type="ChEBI" id="CHEBI:15377"/>
        <dbReference type="ChEBI" id="CHEBI:15378"/>
        <dbReference type="ChEBI" id="CHEBI:17790"/>
        <dbReference type="ChEBI" id="CHEBI:90516"/>
        <dbReference type="ChEBI" id="CHEBI:90517"/>
        <dbReference type="EC" id="3.1.1.89"/>
    </reaction>
</comment>
<dbReference type="PANTHER" id="PTHR14189:SF0">
    <property type="entry name" value="PROTEIN PHOSPHATASE METHYLESTERASE 1"/>
    <property type="match status" value="1"/>
</dbReference>
<dbReference type="SUPFAM" id="SSF53474">
    <property type="entry name" value="alpha/beta-Hydrolases"/>
    <property type="match status" value="1"/>
</dbReference>
<keyword evidence="3 5" id="KW-0378">Hydrolase</keyword>
<dbReference type="EC" id="3.1.1.-" evidence="5"/>
<keyword evidence="9" id="KW-1185">Reference proteome</keyword>
<reference evidence="8" key="1">
    <citation type="submission" date="2016-09" db="EMBL/GenBank/DDBJ databases">
        <authorList>
            <person name="Hebert L."/>
            <person name="Moumen B."/>
        </authorList>
    </citation>
    <scope>NUCLEOTIDE SEQUENCE [LARGE SCALE GENOMIC DNA]</scope>
    <source>
        <strain evidence="8">OVI</strain>
    </source>
</reference>
<dbReference type="AlphaFoldDB" id="A0A1G4IKP2"/>
<evidence type="ECO:0000256" key="6">
    <source>
        <dbReference type="PIRSR" id="PIRSR022950-1"/>
    </source>
</evidence>
<feature type="active site" evidence="6">
    <location>
        <position position="138"/>
    </location>
</feature>
<dbReference type="GeneID" id="92379995"/>
<dbReference type="PIRSF" id="PIRSF022950">
    <property type="entry name" value="PPase_methylesterase_euk"/>
    <property type="match status" value="1"/>
</dbReference>
<feature type="domain" description="AB hydrolase-1" evidence="7">
    <location>
        <begin position="48"/>
        <end position="303"/>
    </location>
</feature>
<protein>
    <recommendedName>
        <fullName evidence="5">Protein phosphatase methylesterase 1</fullName>
        <shortName evidence="5">PME-1</shortName>
        <ecNumber evidence="5">3.1.1.-</ecNumber>
    </recommendedName>
</protein>
<evidence type="ECO:0000259" key="7">
    <source>
        <dbReference type="Pfam" id="PF12697"/>
    </source>
</evidence>
<dbReference type="VEuPathDB" id="TriTrypDB:TEOVI_000605600"/>
<evidence type="ECO:0000256" key="3">
    <source>
        <dbReference type="ARBA" id="ARBA00022801"/>
    </source>
</evidence>
<organism evidence="8 9">
    <name type="scientific">Trypanosoma equiperdum</name>
    <dbReference type="NCBI Taxonomy" id="5694"/>
    <lineage>
        <taxon>Eukaryota</taxon>
        <taxon>Discoba</taxon>
        <taxon>Euglenozoa</taxon>
        <taxon>Kinetoplastea</taxon>
        <taxon>Metakinetoplastina</taxon>
        <taxon>Trypanosomatida</taxon>
        <taxon>Trypanosomatidae</taxon>
        <taxon>Trypanosoma</taxon>
    </lineage>
</organism>
<dbReference type="Pfam" id="PF12697">
    <property type="entry name" value="Abhydrolase_6"/>
    <property type="match status" value="1"/>
</dbReference>
<accession>A0A1G4IKP2</accession>
<evidence type="ECO:0000256" key="2">
    <source>
        <dbReference type="ARBA" id="ARBA00022487"/>
    </source>
</evidence>
<evidence type="ECO:0000256" key="5">
    <source>
        <dbReference type="PIRNR" id="PIRNR022950"/>
    </source>
</evidence>
<dbReference type="InterPro" id="IPR016812">
    <property type="entry name" value="PPase_methylesterase_euk"/>
</dbReference>
<evidence type="ECO:0000313" key="8">
    <source>
        <dbReference type="EMBL" id="SCU73082.1"/>
    </source>
</evidence>
<feature type="active site" evidence="6">
    <location>
        <position position="165"/>
    </location>
</feature>
<keyword evidence="2 5" id="KW-0719">Serine esterase</keyword>
<comment type="caution">
    <text evidence="8">The sequence shown here is derived from an EMBL/GenBank/DDBJ whole genome shotgun (WGS) entry which is preliminary data.</text>
</comment>
<comment type="similarity">
    <text evidence="1 5">Belongs to the AB hydrolase superfamily.</text>
</comment>